<dbReference type="EMBL" id="VSSQ01000155">
    <property type="protein sequence ID" value="MPL81806.1"/>
    <property type="molecule type" value="Genomic_DNA"/>
</dbReference>
<comment type="caution">
    <text evidence="1">The sequence shown here is derived from an EMBL/GenBank/DDBJ whole genome shotgun (WGS) entry which is preliminary data.</text>
</comment>
<dbReference type="InterPro" id="IPR008969">
    <property type="entry name" value="CarboxyPept-like_regulatory"/>
</dbReference>
<sequence length="113" mass="12457">MKKVILLVIATLLAFSNSNAKGKIEQDMLVEVAASGSKLHGVVLDKQTNESLAGVAVYVDGQKVYTDFDGNFTFNNISKGKYEVKISMISYQDQTITVDTNKNKPLEIQLSQR</sequence>
<name>A0A644URW9_9ZZZZ</name>
<accession>A0A644URW9</accession>
<evidence type="ECO:0008006" key="2">
    <source>
        <dbReference type="Google" id="ProtNLM"/>
    </source>
</evidence>
<dbReference type="AlphaFoldDB" id="A0A644URW9"/>
<evidence type="ECO:0000313" key="1">
    <source>
        <dbReference type="EMBL" id="MPL81806.1"/>
    </source>
</evidence>
<dbReference type="Pfam" id="PF13715">
    <property type="entry name" value="CarbopepD_reg_2"/>
    <property type="match status" value="1"/>
</dbReference>
<protein>
    <recommendedName>
        <fullName evidence="2">TonB-dependent receptor SusC</fullName>
    </recommendedName>
</protein>
<gene>
    <name evidence="1" type="ORF">SDC9_27736</name>
</gene>
<organism evidence="1">
    <name type="scientific">bioreactor metagenome</name>
    <dbReference type="NCBI Taxonomy" id="1076179"/>
    <lineage>
        <taxon>unclassified sequences</taxon>
        <taxon>metagenomes</taxon>
        <taxon>ecological metagenomes</taxon>
    </lineage>
</organism>
<dbReference type="Gene3D" id="2.60.40.1120">
    <property type="entry name" value="Carboxypeptidase-like, regulatory domain"/>
    <property type="match status" value="1"/>
</dbReference>
<proteinExistence type="predicted"/>
<dbReference type="SUPFAM" id="SSF49464">
    <property type="entry name" value="Carboxypeptidase regulatory domain-like"/>
    <property type="match status" value="1"/>
</dbReference>
<reference evidence="1" key="1">
    <citation type="submission" date="2019-08" db="EMBL/GenBank/DDBJ databases">
        <authorList>
            <person name="Kucharzyk K."/>
            <person name="Murdoch R.W."/>
            <person name="Higgins S."/>
            <person name="Loffler F."/>
        </authorList>
    </citation>
    <scope>NUCLEOTIDE SEQUENCE</scope>
</reference>